<keyword evidence="1" id="KW-0324">Glycolysis</keyword>
<dbReference type="SUPFAM" id="SSF53254">
    <property type="entry name" value="Phosphoglycerate mutase-like"/>
    <property type="match status" value="1"/>
</dbReference>
<evidence type="ECO:0000313" key="5">
    <source>
        <dbReference type="EMBL" id="TDP61654.1"/>
    </source>
</evidence>
<dbReference type="Pfam" id="PF00300">
    <property type="entry name" value="His_Phos_1"/>
    <property type="match status" value="1"/>
</dbReference>
<feature type="active site" description="Tele-phosphohistidine intermediate" evidence="3">
    <location>
        <position position="11"/>
    </location>
</feature>
<dbReference type="InterPro" id="IPR001345">
    <property type="entry name" value="PG/BPGM_mutase_AS"/>
</dbReference>
<dbReference type="Gene3D" id="3.40.50.1240">
    <property type="entry name" value="Phosphoglycerate mutase-like"/>
    <property type="match status" value="1"/>
</dbReference>
<feature type="binding site" evidence="4">
    <location>
        <begin position="10"/>
        <end position="17"/>
    </location>
    <ligand>
        <name>substrate</name>
    </ligand>
</feature>
<dbReference type="InParanoid" id="A0A4R6QGI9"/>
<keyword evidence="6" id="KW-1185">Reference proteome</keyword>
<gene>
    <name evidence="5" type="ORF">DES47_11171</name>
</gene>
<evidence type="ECO:0000313" key="6">
    <source>
        <dbReference type="Proteomes" id="UP000295361"/>
    </source>
</evidence>
<dbReference type="PANTHER" id="PTHR48100:SF1">
    <property type="entry name" value="HISTIDINE PHOSPHATASE FAMILY PROTEIN-RELATED"/>
    <property type="match status" value="1"/>
</dbReference>
<dbReference type="PROSITE" id="PS00175">
    <property type="entry name" value="PG_MUTASE"/>
    <property type="match status" value="1"/>
</dbReference>
<dbReference type="CDD" id="cd07067">
    <property type="entry name" value="HP_PGM_like"/>
    <property type="match status" value="1"/>
</dbReference>
<feature type="binding site" evidence="4">
    <location>
        <position position="60"/>
    </location>
    <ligand>
        <name>substrate</name>
    </ligand>
</feature>
<dbReference type="PANTHER" id="PTHR48100">
    <property type="entry name" value="BROAD-SPECIFICITY PHOSPHATASE YOR283W-RELATED"/>
    <property type="match status" value="1"/>
</dbReference>
<dbReference type="InterPro" id="IPR029033">
    <property type="entry name" value="His_PPase_superfam"/>
</dbReference>
<evidence type="ECO:0000256" key="3">
    <source>
        <dbReference type="PIRSR" id="PIRSR613078-1"/>
    </source>
</evidence>
<evidence type="ECO:0000256" key="2">
    <source>
        <dbReference type="ARBA" id="ARBA00023235"/>
    </source>
</evidence>
<dbReference type="InterPro" id="IPR013078">
    <property type="entry name" value="His_Pase_superF_clade-1"/>
</dbReference>
<protein>
    <submittedName>
        <fullName evidence="5">Putative phosphoglycerate mutase</fullName>
    </submittedName>
</protein>
<dbReference type="GO" id="GO:0016791">
    <property type="term" value="F:phosphatase activity"/>
    <property type="evidence" value="ECO:0007669"/>
    <property type="project" value="TreeGrafter"/>
</dbReference>
<evidence type="ECO:0000256" key="4">
    <source>
        <dbReference type="PIRSR" id="PIRSR613078-2"/>
    </source>
</evidence>
<dbReference type="EMBL" id="SNXS01000011">
    <property type="protein sequence ID" value="TDP61654.1"/>
    <property type="molecule type" value="Genomic_DNA"/>
</dbReference>
<comment type="caution">
    <text evidence="5">The sequence shown here is derived from an EMBL/GenBank/DDBJ whole genome shotgun (WGS) entry which is preliminary data.</text>
</comment>
<dbReference type="SMART" id="SM00855">
    <property type="entry name" value="PGAM"/>
    <property type="match status" value="1"/>
</dbReference>
<dbReference type="Proteomes" id="UP000295361">
    <property type="component" value="Unassembled WGS sequence"/>
</dbReference>
<dbReference type="RefSeq" id="WP_341800686.1">
    <property type="nucleotide sequence ID" value="NZ_SNXS01000011.1"/>
</dbReference>
<proteinExistence type="predicted"/>
<feature type="active site" description="Proton donor/acceptor" evidence="3">
    <location>
        <position position="84"/>
    </location>
</feature>
<accession>A0A4R6QGI9</accession>
<evidence type="ECO:0000256" key="1">
    <source>
        <dbReference type="ARBA" id="ARBA00023152"/>
    </source>
</evidence>
<sequence length="210" mass="23206">MLIMELILIRHGETDWNRRQCFQGQIDVPLNANGLVQAERMAQRLALERVDAMVCSDLMRTRQTAAPAAAALGLAPSYSEGWREQAFGLLEGLTFDDIRQRHPEEFALWARHDPDYELPGGAESRRRFHARVNEALQALSAAHAGRTLAVITHGGVLDMVYRSALGLSLHGPRECAIPNAGLNRVRVSEAGLEIVSWADDAHVADLLMAH</sequence>
<dbReference type="InterPro" id="IPR050275">
    <property type="entry name" value="PGM_Phosphatase"/>
</dbReference>
<dbReference type="AlphaFoldDB" id="A0A4R6QGI9"/>
<organism evidence="5 6">
    <name type="scientific">Roseateles toxinivorans</name>
    <dbReference type="NCBI Taxonomy" id="270368"/>
    <lineage>
        <taxon>Bacteria</taxon>
        <taxon>Pseudomonadati</taxon>
        <taxon>Pseudomonadota</taxon>
        <taxon>Betaproteobacteria</taxon>
        <taxon>Burkholderiales</taxon>
        <taxon>Sphaerotilaceae</taxon>
        <taxon>Roseateles</taxon>
    </lineage>
</organism>
<name>A0A4R6QGI9_9BURK</name>
<dbReference type="GO" id="GO:0005737">
    <property type="term" value="C:cytoplasm"/>
    <property type="evidence" value="ECO:0007669"/>
    <property type="project" value="TreeGrafter"/>
</dbReference>
<reference evidence="5 6" key="1">
    <citation type="submission" date="2019-03" db="EMBL/GenBank/DDBJ databases">
        <title>Genomic Encyclopedia of Type Strains, Phase IV (KMG-IV): sequencing the most valuable type-strain genomes for metagenomic binning, comparative biology and taxonomic classification.</title>
        <authorList>
            <person name="Goeker M."/>
        </authorList>
    </citation>
    <scope>NUCLEOTIDE SEQUENCE [LARGE SCALE GENOMIC DNA]</scope>
    <source>
        <strain evidence="5 6">DSM 16998</strain>
    </source>
</reference>
<dbReference type="FunCoup" id="A0A4R6QGI9">
    <property type="interactions" value="639"/>
</dbReference>
<keyword evidence="2" id="KW-0413">Isomerase</keyword>